<evidence type="ECO:0000256" key="1">
    <source>
        <dbReference type="SAM" id="MobiDB-lite"/>
    </source>
</evidence>
<dbReference type="Pfam" id="PF12770">
    <property type="entry name" value="CHAT"/>
    <property type="match status" value="1"/>
</dbReference>
<dbReference type="SUPFAM" id="SSF81901">
    <property type="entry name" value="HCP-like"/>
    <property type="match status" value="1"/>
</dbReference>
<dbReference type="EMBL" id="SEOQ01000435">
    <property type="protein sequence ID" value="TFY63032.1"/>
    <property type="molecule type" value="Genomic_DNA"/>
</dbReference>
<organism evidence="3 4">
    <name type="scientific">Dentipellis fragilis</name>
    <dbReference type="NCBI Taxonomy" id="205917"/>
    <lineage>
        <taxon>Eukaryota</taxon>
        <taxon>Fungi</taxon>
        <taxon>Dikarya</taxon>
        <taxon>Basidiomycota</taxon>
        <taxon>Agaricomycotina</taxon>
        <taxon>Agaricomycetes</taxon>
        <taxon>Russulales</taxon>
        <taxon>Hericiaceae</taxon>
        <taxon>Dentipellis</taxon>
    </lineage>
</organism>
<accession>A0A4Y9YLL3</accession>
<gene>
    <name evidence="3" type="ORF">EVG20_g6492</name>
</gene>
<name>A0A4Y9YLL3_9AGAM</name>
<feature type="region of interest" description="Disordered" evidence="1">
    <location>
        <begin position="868"/>
        <end position="889"/>
    </location>
</feature>
<keyword evidence="4" id="KW-1185">Reference proteome</keyword>
<evidence type="ECO:0000313" key="4">
    <source>
        <dbReference type="Proteomes" id="UP000298327"/>
    </source>
</evidence>
<dbReference type="Gene3D" id="1.25.40.10">
    <property type="entry name" value="Tetratricopeptide repeat domain"/>
    <property type="match status" value="2"/>
</dbReference>
<dbReference type="Proteomes" id="UP000298327">
    <property type="component" value="Unassembled WGS sequence"/>
</dbReference>
<proteinExistence type="predicted"/>
<dbReference type="InterPro" id="IPR024983">
    <property type="entry name" value="CHAT_dom"/>
</dbReference>
<protein>
    <recommendedName>
        <fullName evidence="2">CHAT domain-containing protein</fullName>
    </recommendedName>
</protein>
<evidence type="ECO:0000259" key="2">
    <source>
        <dbReference type="Pfam" id="PF12770"/>
    </source>
</evidence>
<evidence type="ECO:0000313" key="3">
    <source>
        <dbReference type="EMBL" id="TFY63032.1"/>
    </source>
</evidence>
<comment type="caution">
    <text evidence="3">The sequence shown here is derived from an EMBL/GenBank/DDBJ whole genome shotgun (WGS) entry which is preliminary data.</text>
</comment>
<dbReference type="PANTHER" id="PTHR19959">
    <property type="entry name" value="KINESIN LIGHT CHAIN"/>
    <property type="match status" value="1"/>
</dbReference>
<dbReference type="InterPro" id="IPR011990">
    <property type="entry name" value="TPR-like_helical_dom_sf"/>
</dbReference>
<dbReference type="OrthoDB" id="9991317at2759"/>
<reference evidence="3 4" key="1">
    <citation type="submission" date="2019-02" db="EMBL/GenBank/DDBJ databases">
        <title>Genome sequencing of the rare red list fungi Dentipellis fragilis.</title>
        <authorList>
            <person name="Buettner E."/>
            <person name="Kellner H."/>
        </authorList>
    </citation>
    <scope>NUCLEOTIDE SEQUENCE [LARGE SCALE GENOMIC DNA]</scope>
    <source>
        <strain evidence="3 4">DSM 105465</strain>
    </source>
</reference>
<sequence length="1305" mass="144565">MKAWFPQMLLGKGYFCYQALVPAVIQTLELVKYVYSFLAENHCSATFFAGSSARTIAIAASAVPQAVESRFHCAILLYTASTVMAEDDAQLRQALLLSSLSSDEFDEQLAQVQQVQSQPSTQDTIQSVVAPLLYQLESQNYEQFLRMVPQAVEILGNMRAGHPILSKILDEATNIYYNRYSQTGSLHDMDGFISVQQQIVDLVALDDTALSSVLNDLGVFLRFKFERTGNIEDIEKAISVLRRAIDLNAFDPAKNHGRLDNLAISLFRRFEATGDITDVNNAISFHRQAIELKPIPQYFGNLANSLHRRFERLNNIADINDAIVAHRQAIDPTPDSNPQKPHYLSNYGNSLCCHFEQVGDVEDLNDAIRSHSQAVELTPAGDNALANRLSNLGASLLRRFQRFGNPTDIDDAIYAHRRAVGITSDDHPAKADCLSNLGNALDSRFERFGRLRDCNDSVAAHRKAVELTPLRHADTALHLSNLGKSLDSRFGYTCQLTDIDDAILAHRKAVDATPDTHTERPKRLGNLGSSLSARFEAISDTRDINEVLVVYQRAFNLIPNGHPDRPLHLNNLANTFYRRFDHFGKLDDIDDAIATGNLAVDSAADDYASKPLYLSNLATALRCRFKCKSNDDDLKSAISMYRRAIELTGDDQVNKPMYLTNLGASLAELFRCSRSTTDIDEAITTHVKAIELTPEGHVGEPGHLINLGTSLAYRFDHAGDRSDADRALAAYESAAVGKSIARDAVRINAALRWARLCITTHSPDSTTLRAFATVFQHIPRLIWLGVGVQHRYEKLSVVGETVNEAVAFAIGAGEMDMAIQWLEEGRCVVWSQILQLRTPLDDLKKIDPELADELEAVSHLLDRAGSSGDQLLEKSRGTGSAMSLEEEGQKHRRLAERYEKLLEKAREIPELQHFLRPKLIADLRPAATAGPVVLVNVHETHCDALVLSDPRAPVQHVPLPKLTPSVAMDMRSHFLTSLQGRSDSDHDRYSVPVSLGVPSFNSIEGTLRSIWLQVVKPILDTLGYLTIDSSRESIDFPHITWCATGPLAFLPIHAAGIYSSSPSKGRECIFDYVVSSYTPTLTALLSPYQPSPSRPHYTGARLLAISQPNTPRQRPLPGTRAEVQVVKAYFVDKDFNAAFKWLDGKEATKASVLEEMKTHNWIHLACHGIQHKTHPMQSAFLLDESSLTLLDIMQSSDDSSTCAYDLAVLSACQTATGVNSLPEEAAHLAAGMITAGYRSVIATMWFVGDSDAPIVAREFYKALMESHGGDSRKSAYALHHAVKYLREEIGQENFVRWMPFIHMGV</sequence>
<dbReference type="STRING" id="205917.A0A4Y9YLL3"/>
<dbReference type="PANTHER" id="PTHR19959:SF119">
    <property type="entry name" value="FUNGAL LIPASE-LIKE DOMAIN-CONTAINING PROTEIN"/>
    <property type="match status" value="1"/>
</dbReference>
<feature type="domain" description="CHAT" evidence="2">
    <location>
        <begin position="1007"/>
        <end position="1304"/>
    </location>
</feature>